<name>A0A5D3DIE7_CUCMM</name>
<organism evidence="3 5">
    <name type="scientific">Cucumis melo var. makuwa</name>
    <name type="common">Oriental melon</name>
    <dbReference type="NCBI Taxonomy" id="1194695"/>
    <lineage>
        <taxon>Eukaryota</taxon>
        <taxon>Viridiplantae</taxon>
        <taxon>Streptophyta</taxon>
        <taxon>Embryophyta</taxon>
        <taxon>Tracheophyta</taxon>
        <taxon>Spermatophyta</taxon>
        <taxon>Magnoliopsida</taxon>
        <taxon>eudicotyledons</taxon>
        <taxon>Gunneridae</taxon>
        <taxon>Pentapetalae</taxon>
        <taxon>rosids</taxon>
        <taxon>fabids</taxon>
        <taxon>Cucurbitales</taxon>
        <taxon>Cucurbitaceae</taxon>
        <taxon>Benincaseae</taxon>
        <taxon>Cucumis</taxon>
    </lineage>
</organism>
<dbReference type="EMBL" id="SSTE01006781">
    <property type="protein sequence ID" value="KAA0058371.1"/>
    <property type="molecule type" value="Genomic_DNA"/>
</dbReference>
<dbReference type="Proteomes" id="UP000321947">
    <property type="component" value="Unassembled WGS sequence"/>
</dbReference>
<evidence type="ECO:0000313" key="2">
    <source>
        <dbReference type="EMBL" id="KAA0058371.1"/>
    </source>
</evidence>
<comment type="caution">
    <text evidence="3">The sequence shown here is derived from an EMBL/GenBank/DDBJ whole genome shotgun (WGS) entry which is preliminary data.</text>
</comment>
<protein>
    <submittedName>
        <fullName evidence="3">Flocculation protein FLO11-like</fullName>
    </submittedName>
</protein>
<dbReference type="AlphaFoldDB" id="A0A5D3DIE7"/>
<evidence type="ECO:0000256" key="1">
    <source>
        <dbReference type="SAM" id="MobiDB-lite"/>
    </source>
</evidence>
<accession>A0A5D3DIE7</accession>
<feature type="region of interest" description="Disordered" evidence="1">
    <location>
        <begin position="46"/>
        <end position="68"/>
    </location>
</feature>
<dbReference type="Proteomes" id="UP000321393">
    <property type="component" value="Unassembled WGS sequence"/>
</dbReference>
<evidence type="ECO:0000313" key="4">
    <source>
        <dbReference type="Proteomes" id="UP000321393"/>
    </source>
</evidence>
<reference evidence="4 5" key="1">
    <citation type="submission" date="2019-08" db="EMBL/GenBank/DDBJ databases">
        <title>Draft genome sequences of two oriental melons (Cucumis melo L. var makuwa).</title>
        <authorList>
            <person name="Kwon S.-Y."/>
        </authorList>
    </citation>
    <scope>NUCLEOTIDE SEQUENCE [LARGE SCALE GENOMIC DNA]</scope>
    <source>
        <strain evidence="5">cv. Chang Bougi</strain>
        <strain evidence="4">cv. SW 3</strain>
        <tissue evidence="3">Leaf</tissue>
    </source>
</reference>
<sequence>MVQKVLSFVPPRFSMKLTAIEEANDITTMKQFTKFKNKVYKKARGYGSQTNRDDASSNSSSSSSTNGYEHFQAKCPAYLKRKKKILNITLSNEDTSSNRYSHSRVAYMNALDQCVCIKYKRHETQQFCCDQSIAKVGMMGTVTNLGIFHPKLIREFIVNLPTDFNEPNISDFWKVHVHGKCISVSPELLNTYLNISAPAGPMAEASTSERLALEMSSGLVRTWPTYGLLADDVVDPTPRTITLSYKLFQGSHVSNLPTTFRAPGPDSDSSRAKFTIPAIGLHLPRELAVHIVELLSAESRALSVSIADVQRVFATLTGQRNTVDSILAVIRVRLSAS</sequence>
<dbReference type="EMBL" id="SSTD01004559">
    <property type="protein sequence ID" value="TYK23416.1"/>
    <property type="molecule type" value="Genomic_DNA"/>
</dbReference>
<proteinExistence type="predicted"/>
<evidence type="ECO:0000313" key="3">
    <source>
        <dbReference type="EMBL" id="TYK23416.1"/>
    </source>
</evidence>
<gene>
    <name evidence="3" type="ORF">E5676_scaffold1359G00140</name>
    <name evidence="2" type="ORF">E6C27_scaffold409G00770</name>
</gene>
<evidence type="ECO:0000313" key="5">
    <source>
        <dbReference type="Proteomes" id="UP000321947"/>
    </source>
</evidence>